<protein>
    <submittedName>
        <fullName evidence="8">Putative F17-like fimbrial subunit</fullName>
    </submittedName>
</protein>
<comment type="subcellular location">
    <subcellularLocation>
        <location evidence="1">Fimbrium</location>
    </subcellularLocation>
</comment>
<dbReference type="InterPro" id="IPR036937">
    <property type="entry name" value="Adhesion_dom_fimbrial_sf"/>
</dbReference>
<evidence type="ECO:0000256" key="5">
    <source>
        <dbReference type="SAM" id="MobiDB-lite"/>
    </source>
</evidence>
<gene>
    <name evidence="8" type="ORF">CGSHiR3021_02454</name>
</gene>
<dbReference type="PANTHER" id="PTHR33420">
    <property type="entry name" value="FIMBRIAL SUBUNIT ELFA-RELATED"/>
    <property type="match status" value="1"/>
</dbReference>
<feature type="compositionally biased region" description="Polar residues" evidence="5">
    <location>
        <begin position="153"/>
        <end position="173"/>
    </location>
</feature>
<evidence type="ECO:0000259" key="7">
    <source>
        <dbReference type="Pfam" id="PF00419"/>
    </source>
</evidence>
<evidence type="ECO:0000256" key="3">
    <source>
        <dbReference type="ARBA" id="ARBA00022729"/>
    </source>
</evidence>
<dbReference type="BioCyc" id="HINF375063:G119K-1660-MONOMER"/>
<keyword evidence="3 6" id="KW-0732">Signal</keyword>
<accession>A4NZF0</accession>
<evidence type="ECO:0000256" key="6">
    <source>
        <dbReference type="SAM" id="SignalP"/>
    </source>
</evidence>
<reference evidence="8 9" key="1">
    <citation type="journal article" date="2007" name="Genome Biol.">
        <title>Characterization and modeling of the Haemophilus influenzae core and supragenomes based on the complete genomic sequences of Rd and 12 clinical nontypeable strains.</title>
        <authorList>
            <person name="Hogg J.S."/>
            <person name="Hu F.Z."/>
            <person name="Janto B."/>
            <person name="Boissy R."/>
            <person name="Hayes J."/>
            <person name="Keefe R."/>
            <person name="Post J.C."/>
            <person name="Ehrlich G.D."/>
        </authorList>
    </citation>
    <scope>NUCLEOTIDE SEQUENCE [LARGE SCALE GENOMIC DNA]</scope>
    <source>
        <strain evidence="8 9">22.4-21</strain>
    </source>
</reference>
<evidence type="ECO:0000256" key="1">
    <source>
        <dbReference type="ARBA" id="ARBA00004561"/>
    </source>
</evidence>
<feature type="chain" id="PRO_5002672329" evidence="6">
    <location>
        <begin position="26"/>
        <end position="212"/>
    </location>
</feature>
<name>A4NZF0_HAEIF</name>
<organism evidence="8 9">
    <name type="scientific">Haemophilus influenzae 22.4-21</name>
    <dbReference type="NCBI Taxonomy" id="375063"/>
    <lineage>
        <taxon>Bacteria</taxon>
        <taxon>Pseudomonadati</taxon>
        <taxon>Pseudomonadota</taxon>
        <taxon>Gammaproteobacteria</taxon>
        <taxon>Pasteurellales</taxon>
        <taxon>Pasteurellaceae</taxon>
        <taxon>Haemophilus</taxon>
    </lineage>
</organism>
<feature type="signal peptide" evidence="6">
    <location>
        <begin position="1"/>
        <end position="25"/>
    </location>
</feature>
<feature type="domain" description="Fimbrial-type adhesion" evidence="7">
    <location>
        <begin position="37"/>
        <end position="211"/>
    </location>
</feature>
<comment type="similarity">
    <text evidence="2">Belongs to the fimbrial protein family.</text>
</comment>
<keyword evidence="4" id="KW-0281">Fimbrium</keyword>
<evidence type="ECO:0000256" key="4">
    <source>
        <dbReference type="ARBA" id="ARBA00023263"/>
    </source>
</evidence>
<dbReference type="InterPro" id="IPR008966">
    <property type="entry name" value="Adhesion_dom_sf"/>
</dbReference>
<dbReference type="GO" id="GO:0009289">
    <property type="term" value="C:pilus"/>
    <property type="evidence" value="ECO:0007669"/>
    <property type="project" value="UniProtKB-SubCell"/>
</dbReference>
<dbReference type="InterPro" id="IPR000259">
    <property type="entry name" value="Adhesion_dom_fimbrial"/>
</dbReference>
<evidence type="ECO:0000313" key="8">
    <source>
        <dbReference type="EMBL" id="EDK13460.1"/>
    </source>
</evidence>
<dbReference type="SUPFAM" id="SSF49401">
    <property type="entry name" value="Bacterial adhesins"/>
    <property type="match status" value="1"/>
</dbReference>
<dbReference type="EMBL" id="AAZJ01000009">
    <property type="protein sequence ID" value="EDK13460.1"/>
    <property type="molecule type" value="Genomic_DNA"/>
</dbReference>
<dbReference type="GO" id="GO:0043709">
    <property type="term" value="P:cell adhesion involved in single-species biofilm formation"/>
    <property type="evidence" value="ECO:0007669"/>
    <property type="project" value="TreeGrafter"/>
</dbReference>
<dbReference type="PANTHER" id="PTHR33420:SF3">
    <property type="entry name" value="FIMBRIAL SUBUNIT ELFA"/>
    <property type="match status" value="1"/>
</dbReference>
<evidence type="ECO:0000313" key="9">
    <source>
        <dbReference type="Proteomes" id="UP000005596"/>
    </source>
</evidence>
<feature type="region of interest" description="Disordered" evidence="5">
    <location>
        <begin position="151"/>
        <end position="173"/>
    </location>
</feature>
<proteinExistence type="inferred from homology"/>
<dbReference type="Pfam" id="PF00419">
    <property type="entry name" value="Fimbrial"/>
    <property type="match status" value="1"/>
</dbReference>
<dbReference type="Gene3D" id="2.60.40.1090">
    <property type="entry name" value="Fimbrial-type adhesion domain"/>
    <property type="match status" value="1"/>
</dbReference>
<dbReference type="Proteomes" id="UP000005596">
    <property type="component" value="Unassembled WGS sequence"/>
</dbReference>
<evidence type="ECO:0000256" key="2">
    <source>
        <dbReference type="ARBA" id="ARBA00006671"/>
    </source>
</evidence>
<sequence>MEQFIMKKTLLGSLILLAFAGNVQAAANAETSGKVTFFGKVVENTCKVKTENRDMSVVLNDVGKSHFKNKGDTAMPTPFTITLTDCATVGVGDTKAKKVGVYFYSWENADKENDYTLKNTHMGADKANNVNIQLFKDNGVDPIKVVGKETNDFTHNSSANSTKPTKNHISASTGLTNTSEIPLHFVAQYYSTGNDVTAGKVQSSVDFQIAYE</sequence>
<dbReference type="AlphaFoldDB" id="A4NZF0"/>
<dbReference type="InterPro" id="IPR050263">
    <property type="entry name" value="Bact_Fimbrial_Adh_Pro"/>
</dbReference>